<keyword evidence="10" id="KW-1185">Reference proteome</keyword>
<name>A0ABS5QEB2_9PROT</name>
<evidence type="ECO:0000313" key="10">
    <source>
        <dbReference type="Proteomes" id="UP000766336"/>
    </source>
</evidence>
<dbReference type="Gene3D" id="3.60.20.10">
    <property type="entry name" value="Glutamine Phosphoribosylpyrophosphate, subunit 1, domain 1"/>
    <property type="match status" value="1"/>
</dbReference>
<evidence type="ECO:0000256" key="4">
    <source>
        <dbReference type="ARBA" id="ARBA00022741"/>
    </source>
</evidence>
<evidence type="ECO:0000256" key="1">
    <source>
        <dbReference type="ARBA" id="ARBA00005187"/>
    </source>
</evidence>
<comment type="catalytic activity">
    <reaction evidence="7">
        <text>L-aspartate + L-glutamine + ATP + H2O = L-asparagine + L-glutamate + AMP + diphosphate + H(+)</text>
        <dbReference type="Rhea" id="RHEA:12228"/>
        <dbReference type="ChEBI" id="CHEBI:15377"/>
        <dbReference type="ChEBI" id="CHEBI:15378"/>
        <dbReference type="ChEBI" id="CHEBI:29985"/>
        <dbReference type="ChEBI" id="CHEBI:29991"/>
        <dbReference type="ChEBI" id="CHEBI:30616"/>
        <dbReference type="ChEBI" id="CHEBI:33019"/>
        <dbReference type="ChEBI" id="CHEBI:58048"/>
        <dbReference type="ChEBI" id="CHEBI:58359"/>
        <dbReference type="ChEBI" id="CHEBI:456215"/>
        <dbReference type="EC" id="6.3.5.4"/>
    </reaction>
</comment>
<dbReference type="Proteomes" id="UP000766336">
    <property type="component" value="Unassembled WGS sequence"/>
</dbReference>
<gene>
    <name evidence="9" type="primary">asnB</name>
    <name evidence="9" type="ORF">KHU32_13845</name>
</gene>
<sequence length="637" mass="69226">MCGIAGLFHAFRPAEPDPATLRRMADRLRHRGPDGEGLHAEQHLGFVHRRLAIVDLAGGAQPMATEDGRVVITFNGEIYNHGALRRELGALGHRFRTRSDTEAILHGWREWGVDVLRHLDGMFAFALWDADQGQLLLARDRLGEKPLHYARLPDGGWAFASEIPALLTVPGVSGRIDPAALDDFLALGYVPDPATIYADVRTLPPAHALLLRRGEAEATTIRYWRAPTAAVAAPADAAGELAARLDIAVRDRLMADVPLGSFLSGGLDSGAVTAMAARAMAGISTFTIGFEDGADERPVAARVAWQLGTRHRAQSGTADYVEMAAEQARIFGQPFGDHSAVPTMAVCALARRHVKVALSGDGGDEVFAGYRRYRFHSLADGVRRRLPPGVRRRMFRGLAAAYPAMHWAPRWLRARSTFTELSLDSALGYYRMLSKIQFDARRRLLSVSMRSAVDGYDPSDRFLALMGECDPDDPLLQAQYADLHTYLPGDILTKLDRTSMASSLETRPPLLAHELVAWGLALPAGLKLQGGVGKQVLRQAMAPYLPAEVLQGTKQGFAASIGRQFRVQAGSLRARLGGEAMRDSGLIDPSAVNALIDAHEAERGDHSQALWQLLVLEGFLSGHGQAPMLAQSQLIRG</sequence>
<dbReference type="Pfam" id="PF13537">
    <property type="entry name" value="GATase_7"/>
    <property type="match status" value="1"/>
</dbReference>
<dbReference type="InterPro" id="IPR017932">
    <property type="entry name" value="GATase_2_dom"/>
</dbReference>
<dbReference type="PANTHER" id="PTHR43284">
    <property type="entry name" value="ASPARAGINE SYNTHETASE (GLUTAMINE-HYDROLYZING)"/>
    <property type="match status" value="1"/>
</dbReference>
<dbReference type="EC" id="6.3.5.4" evidence="3"/>
<dbReference type="EMBL" id="JAHCDA010000002">
    <property type="protein sequence ID" value="MBS7812029.1"/>
    <property type="molecule type" value="Genomic_DNA"/>
</dbReference>
<comment type="pathway">
    <text evidence="1">Amino-acid biosynthesis; L-asparagine biosynthesis; L-asparagine from L-aspartate (L-Gln route): step 1/1.</text>
</comment>
<organism evidence="9 10">
    <name type="scientific">Roseococcus pinisoli</name>
    <dbReference type="NCBI Taxonomy" id="2835040"/>
    <lineage>
        <taxon>Bacteria</taxon>
        <taxon>Pseudomonadati</taxon>
        <taxon>Pseudomonadota</taxon>
        <taxon>Alphaproteobacteria</taxon>
        <taxon>Acetobacterales</taxon>
        <taxon>Roseomonadaceae</taxon>
        <taxon>Roseococcus</taxon>
    </lineage>
</organism>
<dbReference type="GO" id="GO:0004066">
    <property type="term" value="F:asparagine synthase (glutamine-hydrolyzing) activity"/>
    <property type="evidence" value="ECO:0007669"/>
    <property type="project" value="UniProtKB-EC"/>
</dbReference>
<evidence type="ECO:0000256" key="6">
    <source>
        <dbReference type="ARBA" id="ARBA00022962"/>
    </source>
</evidence>
<dbReference type="CDD" id="cd00712">
    <property type="entry name" value="AsnB"/>
    <property type="match status" value="1"/>
</dbReference>
<keyword evidence="4" id="KW-0547">Nucleotide-binding</keyword>
<dbReference type="PROSITE" id="PS51278">
    <property type="entry name" value="GATASE_TYPE_2"/>
    <property type="match status" value="1"/>
</dbReference>
<keyword evidence="6" id="KW-0315">Glutamine amidotransferase</keyword>
<dbReference type="PANTHER" id="PTHR43284:SF1">
    <property type="entry name" value="ASPARAGINE SYNTHETASE"/>
    <property type="match status" value="1"/>
</dbReference>
<dbReference type="Gene3D" id="3.40.50.620">
    <property type="entry name" value="HUPs"/>
    <property type="match status" value="1"/>
</dbReference>
<proteinExistence type="inferred from homology"/>
<dbReference type="Pfam" id="PF00733">
    <property type="entry name" value="Asn_synthase"/>
    <property type="match status" value="1"/>
</dbReference>
<accession>A0ABS5QEB2</accession>
<feature type="domain" description="Glutamine amidotransferase type-2" evidence="8">
    <location>
        <begin position="2"/>
        <end position="214"/>
    </location>
</feature>
<protein>
    <recommendedName>
        <fullName evidence="3">asparagine synthase (glutamine-hydrolyzing)</fullName>
        <ecNumber evidence="3">6.3.5.4</ecNumber>
    </recommendedName>
</protein>
<dbReference type="PIRSF" id="PIRSF001589">
    <property type="entry name" value="Asn_synthetase_glu-h"/>
    <property type="match status" value="1"/>
</dbReference>
<comment type="caution">
    <text evidence="9">The sequence shown here is derived from an EMBL/GenBank/DDBJ whole genome shotgun (WGS) entry which is preliminary data.</text>
</comment>
<dbReference type="InterPro" id="IPR029055">
    <property type="entry name" value="Ntn_hydrolases_N"/>
</dbReference>
<keyword evidence="9" id="KW-0436">Ligase</keyword>
<keyword evidence="5" id="KW-0067">ATP-binding</keyword>
<evidence type="ECO:0000256" key="5">
    <source>
        <dbReference type="ARBA" id="ARBA00022840"/>
    </source>
</evidence>
<dbReference type="CDD" id="cd01991">
    <property type="entry name" value="Asn_synthase_B_C"/>
    <property type="match status" value="1"/>
</dbReference>
<dbReference type="InterPro" id="IPR001962">
    <property type="entry name" value="Asn_synthase"/>
</dbReference>
<evidence type="ECO:0000259" key="8">
    <source>
        <dbReference type="PROSITE" id="PS51278"/>
    </source>
</evidence>
<evidence type="ECO:0000256" key="7">
    <source>
        <dbReference type="ARBA" id="ARBA00048741"/>
    </source>
</evidence>
<dbReference type="InterPro" id="IPR051786">
    <property type="entry name" value="ASN_synthetase/amidase"/>
</dbReference>
<dbReference type="InterPro" id="IPR006426">
    <property type="entry name" value="Asn_synth_AEB"/>
</dbReference>
<dbReference type="InterPro" id="IPR033738">
    <property type="entry name" value="AsnB_N"/>
</dbReference>
<dbReference type="InterPro" id="IPR014729">
    <property type="entry name" value="Rossmann-like_a/b/a_fold"/>
</dbReference>
<evidence type="ECO:0000256" key="3">
    <source>
        <dbReference type="ARBA" id="ARBA00012737"/>
    </source>
</evidence>
<evidence type="ECO:0000256" key="2">
    <source>
        <dbReference type="ARBA" id="ARBA00005752"/>
    </source>
</evidence>
<comment type="similarity">
    <text evidence="2">Belongs to the asparagine synthetase family.</text>
</comment>
<dbReference type="RefSeq" id="WP_213670666.1">
    <property type="nucleotide sequence ID" value="NZ_JAHCDA010000002.1"/>
</dbReference>
<reference evidence="9 10" key="1">
    <citation type="submission" date="2021-05" db="EMBL/GenBank/DDBJ databases">
        <title>Roseococcus sp. XZZS9, whole genome shotgun sequencing project.</title>
        <authorList>
            <person name="Zhao G."/>
            <person name="Shen L."/>
        </authorList>
    </citation>
    <scope>NUCLEOTIDE SEQUENCE [LARGE SCALE GENOMIC DNA]</scope>
    <source>
        <strain evidence="9 10">XZZS9</strain>
    </source>
</reference>
<dbReference type="SUPFAM" id="SSF56235">
    <property type="entry name" value="N-terminal nucleophile aminohydrolases (Ntn hydrolases)"/>
    <property type="match status" value="1"/>
</dbReference>
<dbReference type="SUPFAM" id="SSF52402">
    <property type="entry name" value="Adenine nucleotide alpha hydrolases-like"/>
    <property type="match status" value="1"/>
</dbReference>
<evidence type="ECO:0000313" key="9">
    <source>
        <dbReference type="EMBL" id="MBS7812029.1"/>
    </source>
</evidence>
<dbReference type="NCBIfam" id="TIGR01536">
    <property type="entry name" value="asn_synth_AEB"/>
    <property type="match status" value="1"/>
</dbReference>